<dbReference type="InterPro" id="IPR041720">
    <property type="entry name" value="FbaB-like"/>
</dbReference>
<comment type="similarity">
    <text evidence="4">Belongs to the DeoC/FbaB aldolase family. FbaB subfamily.</text>
</comment>
<evidence type="ECO:0000256" key="3">
    <source>
        <dbReference type="ARBA" id="ARBA00023270"/>
    </source>
</evidence>
<proteinExistence type="inferred from homology"/>
<dbReference type="NCBIfam" id="NF006704">
    <property type="entry name" value="PRK09250.1-1"/>
    <property type="match status" value="1"/>
</dbReference>
<dbReference type="PANTHER" id="PTHR47916">
    <property type="entry name" value="FRUCTOSE-BISPHOSPHATE ALDOLASE CLASS 1"/>
    <property type="match status" value="1"/>
</dbReference>
<evidence type="ECO:0000313" key="6">
    <source>
        <dbReference type="Proteomes" id="UP000654345"/>
    </source>
</evidence>
<dbReference type="Proteomes" id="UP000654345">
    <property type="component" value="Unassembled WGS sequence"/>
</dbReference>
<organism evidence="5 6">
    <name type="scientific">Ktedonobacter robiniae</name>
    <dbReference type="NCBI Taxonomy" id="2778365"/>
    <lineage>
        <taxon>Bacteria</taxon>
        <taxon>Bacillati</taxon>
        <taxon>Chloroflexota</taxon>
        <taxon>Ktedonobacteria</taxon>
        <taxon>Ktedonobacterales</taxon>
        <taxon>Ktedonobacteraceae</taxon>
        <taxon>Ktedonobacter</taxon>
    </lineage>
</organism>
<evidence type="ECO:0000256" key="2">
    <source>
        <dbReference type="ARBA" id="ARBA00023239"/>
    </source>
</evidence>
<evidence type="ECO:0000256" key="4">
    <source>
        <dbReference type="ARBA" id="ARBA00049653"/>
    </source>
</evidence>
<comment type="caution">
    <text evidence="5">The sequence shown here is derived from an EMBL/GenBank/DDBJ whole genome shotgun (WGS) entry which is preliminary data.</text>
</comment>
<dbReference type="Pfam" id="PF01791">
    <property type="entry name" value="DeoC"/>
    <property type="match status" value="1"/>
</dbReference>
<dbReference type="InterPro" id="IPR050456">
    <property type="entry name" value="DeoC/FbaB_aldolase"/>
</dbReference>
<dbReference type="InterPro" id="IPR002915">
    <property type="entry name" value="DeoC/FbaB/LacD_aldolase"/>
</dbReference>
<dbReference type="Gene3D" id="3.20.20.70">
    <property type="entry name" value="Aldolase class I"/>
    <property type="match status" value="1"/>
</dbReference>
<dbReference type="InterPro" id="IPR013785">
    <property type="entry name" value="Aldolase_TIM"/>
</dbReference>
<keyword evidence="6" id="KW-1185">Reference proteome</keyword>
<evidence type="ECO:0000256" key="1">
    <source>
        <dbReference type="ARBA" id="ARBA00013068"/>
    </source>
</evidence>
<dbReference type="EC" id="4.1.2.13" evidence="1"/>
<dbReference type="PANTHER" id="PTHR47916:SF4">
    <property type="entry name" value="FRUCTOSE-BISPHOSPHATE ALDOLASE CLASS 1"/>
    <property type="match status" value="1"/>
</dbReference>
<accession>A0ABQ3UXU0</accession>
<dbReference type="EMBL" id="BNJG01000002">
    <property type="protein sequence ID" value="GHO57488.1"/>
    <property type="molecule type" value="Genomic_DNA"/>
</dbReference>
<dbReference type="SUPFAM" id="SSF51569">
    <property type="entry name" value="Aldolase"/>
    <property type="match status" value="1"/>
</dbReference>
<dbReference type="RefSeq" id="WP_201373886.1">
    <property type="nucleotide sequence ID" value="NZ_BNJG01000002.1"/>
</dbReference>
<keyword evidence="3" id="KW-0704">Schiff base</keyword>
<dbReference type="PIRSF" id="PIRSF038992">
    <property type="entry name" value="Aldolase_Ia"/>
    <property type="match status" value="1"/>
</dbReference>
<sequence length="312" mass="34656">MKERVREILNWYANENPGVRTNLARILNHGKLGGTGKLLILPVDQGFEIGPVRSFAPNPEAYDPRYHFQFAIDAGFSAYAAPIGFLEAGVSDYCGEIPLILKCNSMDSLQSGNEFKSTITSTVESALRLGCVGIGFTIYTGSTLRSEMYEQLSEFAAQAKAAGLAVVVWSYPFGINLEREEWRSVDTTAYTTHIAAQIGAHIIKVLFPTSRVEQTAAKETYQQYQIPVEDPADRIRHIVQAAFNGRRLVIFSGGPFNDEEQLLAQARVIRAGGGFGSIIGRNSFQRKKEDAQKLINRLIDIYADEEKHEYPL</sequence>
<name>A0ABQ3UXU0_9CHLR</name>
<gene>
    <name evidence="5" type="primary">fbaB_2</name>
    <name evidence="5" type="ORF">KSB_59630</name>
</gene>
<protein>
    <recommendedName>
        <fullName evidence="1">fructose-bisphosphate aldolase</fullName>
        <ecNumber evidence="1">4.1.2.13</ecNumber>
    </recommendedName>
</protein>
<evidence type="ECO:0000313" key="5">
    <source>
        <dbReference type="EMBL" id="GHO57488.1"/>
    </source>
</evidence>
<reference evidence="5 6" key="1">
    <citation type="journal article" date="2021" name="Int. J. Syst. Evol. Microbiol.">
        <title>Reticulibacter mediterranei gen. nov., sp. nov., within the new family Reticulibacteraceae fam. nov., and Ktedonospora formicarum gen. nov., sp. nov., Ktedonobacter robiniae sp. nov., Dictyobacter formicarum sp. nov. and Dictyobacter arantiisoli sp. nov., belonging to the class Ktedonobacteria.</title>
        <authorList>
            <person name="Yabe S."/>
            <person name="Zheng Y."/>
            <person name="Wang C.M."/>
            <person name="Sakai Y."/>
            <person name="Abe K."/>
            <person name="Yokota A."/>
            <person name="Donadio S."/>
            <person name="Cavaletti L."/>
            <person name="Monciardini P."/>
        </authorList>
    </citation>
    <scope>NUCLEOTIDE SEQUENCE [LARGE SCALE GENOMIC DNA]</scope>
    <source>
        <strain evidence="5 6">SOSP1-30</strain>
    </source>
</reference>
<keyword evidence="2" id="KW-0456">Lyase</keyword>
<dbReference type="SMART" id="SM01133">
    <property type="entry name" value="DeoC"/>
    <property type="match status" value="1"/>
</dbReference>